<name>A6DPE6_9BACT</name>
<dbReference type="STRING" id="313628.LNTAR_05689"/>
<accession>A6DPE6</accession>
<proteinExistence type="predicted"/>
<sequence>MNSAKKLELRLAMKAQTGTIIKKLNLSSNIFYSAV</sequence>
<keyword evidence="2" id="KW-1185">Reference proteome</keyword>
<dbReference type="EMBL" id="ABCK01000016">
    <property type="protein sequence ID" value="EDM26442.1"/>
    <property type="molecule type" value="Genomic_DNA"/>
</dbReference>
<reference evidence="1 2" key="1">
    <citation type="journal article" date="2010" name="J. Bacteriol.">
        <title>Genome sequence of Lentisphaera araneosa HTCC2155T, the type species of the order Lentisphaerales in the phylum Lentisphaerae.</title>
        <authorList>
            <person name="Thrash J.C."/>
            <person name="Cho J.C."/>
            <person name="Vergin K.L."/>
            <person name="Morris R.M."/>
            <person name="Giovannoni S.J."/>
        </authorList>
    </citation>
    <scope>NUCLEOTIDE SEQUENCE [LARGE SCALE GENOMIC DNA]</scope>
    <source>
        <strain evidence="1 2">HTCC2155</strain>
    </source>
</reference>
<dbReference type="AlphaFoldDB" id="A6DPE6"/>
<gene>
    <name evidence="1" type="ORF">LNTAR_05689</name>
</gene>
<dbReference type="Proteomes" id="UP000004947">
    <property type="component" value="Unassembled WGS sequence"/>
</dbReference>
<protein>
    <submittedName>
        <fullName evidence="1">Uncharacterized protein</fullName>
    </submittedName>
</protein>
<organism evidence="1 2">
    <name type="scientific">Lentisphaera araneosa HTCC2155</name>
    <dbReference type="NCBI Taxonomy" id="313628"/>
    <lineage>
        <taxon>Bacteria</taxon>
        <taxon>Pseudomonadati</taxon>
        <taxon>Lentisphaerota</taxon>
        <taxon>Lentisphaeria</taxon>
        <taxon>Lentisphaerales</taxon>
        <taxon>Lentisphaeraceae</taxon>
        <taxon>Lentisphaera</taxon>
    </lineage>
</organism>
<evidence type="ECO:0000313" key="2">
    <source>
        <dbReference type="Proteomes" id="UP000004947"/>
    </source>
</evidence>
<evidence type="ECO:0000313" key="1">
    <source>
        <dbReference type="EMBL" id="EDM26442.1"/>
    </source>
</evidence>
<comment type="caution">
    <text evidence="1">The sequence shown here is derived from an EMBL/GenBank/DDBJ whole genome shotgun (WGS) entry which is preliminary data.</text>
</comment>